<evidence type="ECO:0000313" key="2">
    <source>
        <dbReference type="Proteomes" id="UP000192223"/>
    </source>
</evidence>
<gene>
    <name evidence="3 4 5 6" type="primary">LOC108740847</name>
</gene>
<name>A0A1W4XDJ8_AGRPL</name>
<organism evidence="2 5">
    <name type="scientific">Agrilus planipennis</name>
    <name type="common">Emerald ash borer</name>
    <name type="synonym">Agrilus marcopoli</name>
    <dbReference type="NCBI Taxonomy" id="224129"/>
    <lineage>
        <taxon>Eukaryota</taxon>
        <taxon>Metazoa</taxon>
        <taxon>Ecdysozoa</taxon>
        <taxon>Arthropoda</taxon>
        <taxon>Hexapoda</taxon>
        <taxon>Insecta</taxon>
        <taxon>Pterygota</taxon>
        <taxon>Neoptera</taxon>
        <taxon>Endopterygota</taxon>
        <taxon>Coleoptera</taxon>
        <taxon>Polyphaga</taxon>
        <taxon>Elateriformia</taxon>
        <taxon>Buprestoidea</taxon>
        <taxon>Buprestidae</taxon>
        <taxon>Agrilinae</taxon>
        <taxon>Agrilus</taxon>
    </lineage>
</organism>
<dbReference type="AlphaFoldDB" id="A0A1W4XDJ8"/>
<evidence type="ECO:0000256" key="1">
    <source>
        <dbReference type="SAM" id="MobiDB-lite"/>
    </source>
</evidence>
<dbReference type="Proteomes" id="UP000192223">
    <property type="component" value="Unplaced"/>
</dbReference>
<evidence type="ECO:0000313" key="4">
    <source>
        <dbReference type="RefSeq" id="XP_018330851.1"/>
    </source>
</evidence>
<evidence type="ECO:0000313" key="6">
    <source>
        <dbReference type="RefSeq" id="XP_018330853.1"/>
    </source>
</evidence>
<dbReference type="OrthoDB" id="8195947at2759"/>
<dbReference type="RefSeq" id="XP_018330851.1">
    <property type="nucleotide sequence ID" value="XM_018475349.1"/>
</dbReference>
<reference evidence="3 4" key="1">
    <citation type="submission" date="2025-04" db="UniProtKB">
        <authorList>
            <consortium name="RefSeq"/>
        </authorList>
    </citation>
    <scope>IDENTIFICATION</scope>
    <source>
        <tissue evidence="3 4">Entire body</tissue>
    </source>
</reference>
<keyword evidence="2" id="KW-1185">Reference proteome</keyword>
<sequence length="111" mass="12343">MPFYGGSTYLYCRSESESGLGQRRISIRDIEPTDSGDSTLTDIDESESGSGSGQTEINPNIPYPGIAPIALGYLSQTTRPRSWCLALISNPYPFHTTMLLHIHLYVYKCYT</sequence>
<dbReference type="RefSeq" id="XP_018330852.1">
    <property type="nucleotide sequence ID" value="XM_018475350.1"/>
</dbReference>
<dbReference type="GeneID" id="108740847"/>
<dbReference type="RefSeq" id="XP_018330853.1">
    <property type="nucleotide sequence ID" value="XM_018475351.1"/>
</dbReference>
<evidence type="ECO:0000313" key="3">
    <source>
        <dbReference type="RefSeq" id="XP_018330850.1"/>
    </source>
</evidence>
<dbReference type="STRING" id="224129.A0A1W4XDJ8"/>
<evidence type="ECO:0000313" key="5">
    <source>
        <dbReference type="RefSeq" id="XP_018330852.1"/>
    </source>
</evidence>
<dbReference type="KEGG" id="apln:108740847"/>
<proteinExistence type="predicted"/>
<protein>
    <submittedName>
        <fullName evidence="3 4">Voltage-dependent T-type calcium channel subunit alpha-1G-like</fullName>
    </submittedName>
</protein>
<dbReference type="RefSeq" id="XP_018330850.1">
    <property type="nucleotide sequence ID" value="XM_018475348.1"/>
</dbReference>
<accession>A0A1W4XDJ8</accession>
<feature type="region of interest" description="Disordered" evidence="1">
    <location>
        <begin position="16"/>
        <end position="60"/>
    </location>
</feature>